<dbReference type="RefSeq" id="WP_046251838.1">
    <property type="nucleotide sequence ID" value="NZ_JBIENY010000250.1"/>
</dbReference>
<organism evidence="3 4">
    <name type="scientific">Streptomyces rochei</name>
    <name type="common">Streptomyces parvullus</name>
    <dbReference type="NCBI Taxonomy" id="1928"/>
    <lineage>
        <taxon>Bacteria</taxon>
        <taxon>Bacillati</taxon>
        <taxon>Actinomycetota</taxon>
        <taxon>Actinomycetes</taxon>
        <taxon>Kitasatosporales</taxon>
        <taxon>Streptomycetaceae</taxon>
        <taxon>Streptomyces</taxon>
        <taxon>Streptomyces rochei group</taxon>
    </lineage>
</organism>
<feature type="region of interest" description="Disordered" evidence="1">
    <location>
        <begin position="836"/>
        <end position="860"/>
    </location>
</feature>
<dbReference type="Proteomes" id="UP001605990">
    <property type="component" value="Unassembled WGS sequence"/>
</dbReference>
<evidence type="ECO:0000259" key="2">
    <source>
        <dbReference type="Pfam" id="PF10593"/>
    </source>
</evidence>
<dbReference type="EMBL" id="JBIENY010000250">
    <property type="protein sequence ID" value="MFG6297043.1"/>
    <property type="molecule type" value="Genomic_DNA"/>
</dbReference>
<dbReference type="InterPro" id="IPR027417">
    <property type="entry name" value="P-loop_NTPase"/>
</dbReference>
<reference evidence="3 4" key="1">
    <citation type="submission" date="2024-10" db="EMBL/GenBank/DDBJ databases">
        <title>Draft genome assembly of a novel steroid transforming actinomycete isolated from African clawed frog Xenopus laevis.</title>
        <authorList>
            <person name="Bragin E."/>
            <person name="Kollerov V."/>
            <person name="Donova M.V."/>
        </authorList>
    </citation>
    <scope>NUCLEOTIDE SEQUENCE [LARGE SCALE GENOMIC DNA]</scope>
    <source>
        <strain evidence="3 4">MTOC-St3</strain>
    </source>
</reference>
<keyword evidence="4" id="KW-1185">Reference proteome</keyword>
<evidence type="ECO:0000256" key="1">
    <source>
        <dbReference type="SAM" id="MobiDB-lite"/>
    </source>
</evidence>
<proteinExistence type="predicted"/>
<name>A0ABW7E2W5_STRRO</name>
<dbReference type="SUPFAM" id="SSF52540">
    <property type="entry name" value="P-loop containing nucleoside triphosphate hydrolases"/>
    <property type="match status" value="1"/>
</dbReference>
<dbReference type="InterPro" id="IPR018310">
    <property type="entry name" value="Put_endonuclease_Z1-dom"/>
</dbReference>
<feature type="compositionally biased region" description="Acidic residues" evidence="1">
    <location>
        <begin position="842"/>
        <end position="860"/>
    </location>
</feature>
<evidence type="ECO:0000313" key="3">
    <source>
        <dbReference type="EMBL" id="MFG6297043.1"/>
    </source>
</evidence>
<sequence>MDKFAAVFIDWVERFGLDGALAHFRGGPFPDEQINAWVAEYQSLVEGVKIGYPPKILSAPGLKPWYPGPLPHHKRWPAFRDSLTRLSTDAVHKLDESTSKIVAHTYSPDTPKYLTKGLVVGYVQSGKTTSFTGVAAKAADIGYKLVIVLSGIHNGLRRQTQERLQAELVNTAGEGAWFPLTDENKDFYEPPATFAAHQGGDRTILIIAKKQKDVLARLLNWLTKAAKTGSLANAPVLVIDDEADQASVETPKINPQIRSLLKLLTRGTYIGYTATPFANVLINPSVPDDLYPETFILNLPEPEGYFGAERIFGRDALEGEYSGPSLDGYDMVREVPDDTVGKIRPVGRGSEHGFVPSITKELATALRYFVLATAARRHRGDDDHSTMLVHTGMKTAIHFAYQGPLQQFFKNLAIEVERGDAQTLGELKNLWETETKRVPASLFTGLNPVCFDELVEHLPDVLARVKVIVDNFRSRDRLNYSGDEPEVAVAVGGNTLSRGLTLEGLVVSFFVRSANTYDTLLQMGRWFGFREGYEDLPRIWMTKRLKADFRHLATVEAEIRLDIARYEEQNLSPREVGVRIRTHPVLNVTAKMGAYRIAYASYGGRRVQTRYFRENDATWLDDNRKAAVELVTRAVAEGVKVDHRGDGTVILRDVDAEHVLDFLNAYHVHEDSPDLDPRLVTAYIGKENRRARPSLLTWNVALMGEPVVDEEHVVDFGAGIRLGTIERSLIKDTGGDKADIKTLMSKDHRVVDMDISPSVARGKSEGALVDLRNVSVEHANTGLLLLYPIARDSKPDPANADTRVPMNAADHVMGMALVFPGNAEDKVNNKYVQVDTSGVDTSEYDEVSEALEADQESETT</sequence>
<accession>A0ABW7E2W5</accession>
<dbReference type="Pfam" id="PF10593">
    <property type="entry name" value="Z1"/>
    <property type="match status" value="1"/>
</dbReference>
<gene>
    <name evidence="3" type="ORF">ACGU38_16985</name>
</gene>
<protein>
    <submittedName>
        <fullName evidence="3">Z1 domain-containing protein</fullName>
    </submittedName>
</protein>
<evidence type="ECO:0000313" key="4">
    <source>
        <dbReference type="Proteomes" id="UP001605990"/>
    </source>
</evidence>
<comment type="caution">
    <text evidence="3">The sequence shown here is derived from an EMBL/GenBank/DDBJ whole genome shotgun (WGS) entry which is preliminary data.</text>
</comment>
<feature type="domain" description="Putative endonuclease Z1" evidence="2">
    <location>
        <begin position="362"/>
        <end position="584"/>
    </location>
</feature>